<reference evidence="6 7" key="1">
    <citation type="journal article" date="2016" name="Genome Biol. Evol.">
        <title>Gene Family Evolution Reflects Adaptation to Soil Environmental Stressors in the Genome of the Collembolan Orchesella cincta.</title>
        <authorList>
            <person name="Faddeeva-Vakhrusheva A."/>
            <person name="Derks M.F."/>
            <person name="Anvar S.Y."/>
            <person name="Agamennone V."/>
            <person name="Suring W."/>
            <person name="Smit S."/>
            <person name="van Straalen N.M."/>
            <person name="Roelofs D."/>
        </authorList>
    </citation>
    <scope>NUCLEOTIDE SEQUENCE [LARGE SCALE GENOMIC DNA]</scope>
    <source>
        <tissue evidence="6">Mixed pool</tissue>
    </source>
</reference>
<gene>
    <name evidence="6" type="ORF">Ocin01_04584</name>
</gene>
<dbReference type="Gene3D" id="3.40.30.10">
    <property type="entry name" value="Glutaredoxin"/>
    <property type="match status" value="1"/>
</dbReference>
<dbReference type="PRINTS" id="PR00421">
    <property type="entry name" value="THIOREDOXIN"/>
</dbReference>
<sequence length="157" mass="17082">MGTTCKLGLCCGKKAANSAAAKTSTLGAVDEAGDHKVKFGKKRKKNTNMSSLIHSVQDKDDFTTQLKEAGGKLVVVDFYATWCGPCKMITPKLEEMAQSMMADVVFLKVDVDECEEVATDYGISCMPTFILIKNAEKVDEFSGANADKLKELIEKNK</sequence>
<evidence type="ECO:0000313" key="6">
    <source>
        <dbReference type="EMBL" id="ODN02097.1"/>
    </source>
</evidence>
<evidence type="ECO:0000256" key="2">
    <source>
        <dbReference type="ARBA" id="ARBA00022982"/>
    </source>
</evidence>
<dbReference type="PROSITE" id="PS00194">
    <property type="entry name" value="THIOREDOXIN_1"/>
    <property type="match status" value="1"/>
</dbReference>
<dbReference type="GO" id="GO:0015035">
    <property type="term" value="F:protein-disulfide reductase activity"/>
    <property type="evidence" value="ECO:0007669"/>
    <property type="project" value="InterPro"/>
</dbReference>
<organism evidence="6 7">
    <name type="scientific">Orchesella cincta</name>
    <name type="common">Springtail</name>
    <name type="synonym">Podura cincta</name>
    <dbReference type="NCBI Taxonomy" id="48709"/>
    <lineage>
        <taxon>Eukaryota</taxon>
        <taxon>Metazoa</taxon>
        <taxon>Ecdysozoa</taxon>
        <taxon>Arthropoda</taxon>
        <taxon>Hexapoda</taxon>
        <taxon>Collembola</taxon>
        <taxon>Entomobryomorpha</taxon>
        <taxon>Entomobryoidea</taxon>
        <taxon>Orchesellidae</taxon>
        <taxon>Orchesellinae</taxon>
        <taxon>Orchesella</taxon>
    </lineage>
</organism>
<keyword evidence="7" id="KW-1185">Reference proteome</keyword>
<feature type="domain" description="Thioredoxin" evidence="5">
    <location>
        <begin position="15"/>
        <end position="157"/>
    </location>
</feature>
<dbReference type="NCBIfam" id="TIGR01068">
    <property type="entry name" value="thioredoxin"/>
    <property type="match status" value="1"/>
</dbReference>
<dbReference type="InterPro" id="IPR036249">
    <property type="entry name" value="Thioredoxin-like_sf"/>
</dbReference>
<accession>A0A1D2NA26</accession>
<dbReference type="OMA" id="FQFFVKG"/>
<dbReference type="PROSITE" id="PS51352">
    <property type="entry name" value="THIOREDOXIN_2"/>
    <property type="match status" value="1"/>
</dbReference>
<evidence type="ECO:0000256" key="4">
    <source>
        <dbReference type="ARBA" id="ARBA00023284"/>
    </source>
</evidence>
<comment type="caution">
    <text evidence="6">The sequence shown here is derived from an EMBL/GenBank/DDBJ whole genome shotgun (WGS) entry which is preliminary data.</text>
</comment>
<dbReference type="InterPro" id="IPR017937">
    <property type="entry name" value="Thioredoxin_CS"/>
</dbReference>
<evidence type="ECO:0000256" key="1">
    <source>
        <dbReference type="ARBA" id="ARBA00022448"/>
    </source>
</evidence>
<keyword evidence="1" id="KW-0813">Transport</keyword>
<proteinExistence type="predicted"/>
<dbReference type="STRING" id="48709.A0A1D2NA26"/>
<dbReference type="EMBL" id="LJIJ01000125">
    <property type="protein sequence ID" value="ODN02097.1"/>
    <property type="molecule type" value="Genomic_DNA"/>
</dbReference>
<evidence type="ECO:0000313" key="7">
    <source>
        <dbReference type="Proteomes" id="UP000094527"/>
    </source>
</evidence>
<dbReference type="FunFam" id="3.40.30.10:FF:000104">
    <property type="entry name" value="Thioredoxin"/>
    <property type="match status" value="1"/>
</dbReference>
<dbReference type="OrthoDB" id="2121326at2759"/>
<dbReference type="AlphaFoldDB" id="A0A1D2NA26"/>
<dbReference type="InterPro" id="IPR013766">
    <property type="entry name" value="Thioredoxin_domain"/>
</dbReference>
<dbReference type="SUPFAM" id="SSF52833">
    <property type="entry name" value="Thioredoxin-like"/>
    <property type="match status" value="1"/>
</dbReference>
<keyword evidence="2" id="KW-0249">Electron transport</keyword>
<dbReference type="Pfam" id="PF00085">
    <property type="entry name" value="Thioredoxin"/>
    <property type="match status" value="1"/>
</dbReference>
<evidence type="ECO:0000256" key="3">
    <source>
        <dbReference type="ARBA" id="ARBA00023157"/>
    </source>
</evidence>
<dbReference type="CDD" id="cd02947">
    <property type="entry name" value="TRX_family"/>
    <property type="match status" value="1"/>
</dbReference>
<keyword evidence="4" id="KW-0676">Redox-active center</keyword>
<protein>
    <submittedName>
        <fullName evidence="6">Thioredoxin-2</fullName>
    </submittedName>
</protein>
<dbReference type="PANTHER" id="PTHR46115">
    <property type="entry name" value="THIOREDOXIN-LIKE PROTEIN 1"/>
    <property type="match status" value="1"/>
</dbReference>
<name>A0A1D2NA26_ORCCI</name>
<keyword evidence="3" id="KW-1015">Disulfide bond</keyword>
<evidence type="ECO:0000259" key="5">
    <source>
        <dbReference type="PROSITE" id="PS51352"/>
    </source>
</evidence>
<dbReference type="InterPro" id="IPR005746">
    <property type="entry name" value="Thioredoxin"/>
</dbReference>
<dbReference type="Proteomes" id="UP000094527">
    <property type="component" value="Unassembled WGS sequence"/>
</dbReference>